<dbReference type="Pfam" id="PF00160">
    <property type="entry name" value="Pro_isomerase"/>
    <property type="match status" value="1"/>
</dbReference>
<evidence type="ECO:0000256" key="6">
    <source>
        <dbReference type="ARBA" id="ARBA00023235"/>
    </source>
</evidence>
<evidence type="ECO:0000256" key="9">
    <source>
        <dbReference type="RuleBase" id="RU365081"/>
    </source>
</evidence>
<name>A0A9J6HAP7_HAELO</name>
<dbReference type="PANTHER" id="PTHR45843">
    <property type="entry name" value="PEPTIDYL-PROLYL CIS-TRANS ISOMERASE-LIKE 4"/>
    <property type="match status" value="1"/>
</dbReference>
<feature type="compositionally biased region" description="Basic residues" evidence="10">
    <location>
        <begin position="367"/>
        <end position="376"/>
    </location>
</feature>
<evidence type="ECO:0000313" key="12">
    <source>
        <dbReference type="EMBL" id="KAH9384404.1"/>
    </source>
</evidence>
<evidence type="ECO:0000256" key="1">
    <source>
        <dbReference type="ARBA" id="ARBA00000971"/>
    </source>
</evidence>
<dbReference type="SUPFAM" id="SSF54928">
    <property type="entry name" value="RNA-binding domain, RBD"/>
    <property type="match status" value="1"/>
</dbReference>
<comment type="function">
    <text evidence="2 9">PPIases accelerate the folding of proteins. It catalyzes the cis-trans isomerization of proline imidic peptide bonds in oligopeptides.</text>
</comment>
<dbReference type="InterPro" id="IPR035542">
    <property type="entry name" value="CRIP"/>
</dbReference>
<evidence type="ECO:0000256" key="10">
    <source>
        <dbReference type="SAM" id="MobiDB-lite"/>
    </source>
</evidence>
<dbReference type="InterPro" id="IPR035979">
    <property type="entry name" value="RBD_domain_sf"/>
</dbReference>
<dbReference type="VEuPathDB" id="VectorBase:HLOH_054257"/>
<dbReference type="Proteomes" id="UP000821853">
    <property type="component" value="Unassembled WGS sequence"/>
</dbReference>
<dbReference type="InterPro" id="IPR012677">
    <property type="entry name" value="Nucleotide-bd_a/b_plait_sf"/>
</dbReference>
<feature type="compositionally biased region" description="Basic and acidic residues" evidence="10">
    <location>
        <begin position="221"/>
        <end position="250"/>
    </location>
</feature>
<protein>
    <recommendedName>
        <fullName evidence="9">Peptidyl-prolyl cis-trans isomerase</fullName>
        <shortName evidence="9">PPIase</shortName>
        <ecNumber evidence="9">5.2.1.8</ecNumber>
    </recommendedName>
</protein>
<comment type="caution">
    <text evidence="12">The sequence shown here is derived from an EMBL/GenBank/DDBJ whole genome shotgun (WGS) entry which is preliminary data.</text>
</comment>
<keyword evidence="4 8" id="KW-0694">RNA-binding</keyword>
<evidence type="ECO:0000313" key="13">
    <source>
        <dbReference type="Proteomes" id="UP000821853"/>
    </source>
</evidence>
<evidence type="ECO:0000256" key="2">
    <source>
        <dbReference type="ARBA" id="ARBA00002388"/>
    </source>
</evidence>
<evidence type="ECO:0000259" key="11">
    <source>
        <dbReference type="PROSITE" id="PS50102"/>
    </source>
</evidence>
<comment type="catalytic activity">
    <reaction evidence="1 9">
        <text>[protein]-peptidylproline (omega=180) = [protein]-peptidylproline (omega=0)</text>
        <dbReference type="Rhea" id="RHEA:16237"/>
        <dbReference type="Rhea" id="RHEA-COMP:10747"/>
        <dbReference type="Rhea" id="RHEA-COMP:10748"/>
        <dbReference type="ChEBI" id="CHEBI:83833"/>
        <dbReference type="ChEBI" id="CHEBI:83834"/>
        <dbReference type="EC" id="5.2.1.8"/>
    </reaction>
</comment>
<dbReference type="InterPro" id="IPR000504">
    <property type="entry name" value="RRM_dom"/>
</dbReference>
<dbReference type="Pfam" id="PF00076">
    <property type="entry name" value="RRM_1"/>
    <property type="match status" value="1"/>
</dbReference>
<dbReference type="SMART" id="SM00360">
    <property type="entry name" value="RRM"/>
    <property type="match status" value="1"/>
</dbReference>
<reference evidence="12 13" key="1">
    <citation type="journal article" date="2020" name="Cell">
        <title>Large-Scale Comparative Analyses of Tick Genomes Elucidate Their Genetic Diversity and Vector Capacities.</title>
        <authorList>
            <consortium name="Tick Genome and Microbiome Consortium (TIGMIC)"/>
            <person name="Jia N."/>
            <person name="Wang J."/>
            <person name="Shi W."/>
            <person name="Du L."/>
            <person name="Sun Y."/>
            <person name="Zhan W."/>
            <person name="Jiang J.F."/>
            <person name="Wang Q."/>
            <person name="Zhang B."/>
            <person name="Ji P."/>
            <person name="Bell-Sakyi L."/>
            <person name="Cui X.M."/>
            <person name="Yuan T.T."/>
            <person name="Jiang B.G."/>
            <person name="Yang W.F."/>
            <person name="Lam T.T."/>
            <person name="Chang Q.C."/>
            <person name="Ding S.J."/>
            <person name="Wang X.J."/>
            <person name="Zhu J.G."/>
            <person name="Ruan X.D."/>
            <person name="Zhao L."/>
            <person name="Wei J.T."/>
            <person name="Ye R.Z."/>
            <person name="Que T.C."/>
            <person name="Du C.H."/>
            <person name="Zhou Y.H."/>
            <person name="Cheng J.X."/>
            <person name="Dai P.F."/>
            <person name="Guo W.B."/>
            <person name="Han X.H."/>
            <person name="Huang E.J."/>
            <person name="Li L.F."/>
            <person name="Wei W."/>
            <person name="Gao Y.C."/>
            <person name="Liu J.Z."/>
            <person name="Shao H.Z."/>
            <person name="Wang X."/>
            <person name="Wang C.C."/>
            <person name="Yang T.C."/>
            <person name="Huo Q.B."/>
            <person name="Li W."/>
            <person name="Chen H.Y."/>
            <person name="Chen S.E."/>
            <person name="Zhou L.G."/>
            <person name="Ni X.B."/>
            <person name="Tian J.H."/>
            <person name="Sheng Y."/>
            <person name="Liu T."/>
            <person name="Pan Y.S."/>
            <person name="Xia L.Y."/>
            <person name="Li J."/>
            <person name="Zhao F."/>
            <person name="Cao W.C."/>
        </authorList>
    </citation>
    <scope>NUCLEOTIDE SEQUENCE [LARGE SCALE GENOMIC DNA]</scope>
    <source>
        <strain evidence="12">HaeL-2018</strain>
    </source>
</reference>
<keyword evidence="6 9" id="KW-0413">Isomerase</keyword>
<organism evidence="12 13">
    <name type="scientific">Haemaphysalis longicornis</name>
    <name type="common">Bush tick</name>
    <dbReference type="NCBI Taxonomy" id="44386"/>
    <lineage>
        <taxon>Eukaryota</taxon>
        <taxon>Metazoa</taxon>
        <taxon>Ecdysozoa</taxon>
        <taxon>Arthropoda</taxon>
        <taxon>Chelicerata</taxon>
        <taxon>Arachnida</taxon>
        <taxon>Acari</taxon>
        <taxon>Parasitiformes</taxon>
        <taxon>Ixodida</taxon>
        <taxon>Ixodoidea</taxon>
        <taxon>Ixodidae</taxon>
        <taxon>Haemaphysalinae</taxon>
        <taxon>Haemaphysalis</taxon>
    </lineage>
</organism>
<dbReference type="InterPro" id="IPR029000">
    <property type="entry name" value="Cyclophilin-like_dom_sf"/>
</dbReference>
<dbReference type="OrthoDB" id="2083at2759"/>
<evidence type="ECO:0000256" key="3">
    <source>
        <dbReference type="ARBA" id="ARBA00004123"/>
    </source>
</evidence>
<comment type="subcellular location">
    <subcellularLocation>
        <location evidence="3 9">Nucleus</location>
    </subcellularLocation>
</comment>
<dbReference type="PANTHER" id="PTHR45843:SF1">
    <property type="entry name" value="PEPTIDYL-PROLYL CIS-TRANS ISOMERASE-LIKE 4"/>
    <property type="match status" value="1"/>
</dbReference>
<evidence type="ECO:0000256" key="7">
    <source>
        <dbReference type="ARBA" id="ARBA00023242"/>
    </source>
</evidence>
<keyword evidence="13" id="KW-1185">Reference proteome</keyword>
<feature type="domain" description="RRM" evidence="11">
    <location>
        <begin position="132"/>
        <end position="210"/>
    </location>
</feature>
<feature type="compositionally biased region" description="Basic and acidic residues" evidence="10">
    <location>
        <begin position="337"/>
        <end position="358"/>
    </location>
</feature>
<dbReference type="EMBL" id="JABSTR010002287">
    <property type="protein sequence ID" value="KAH9384404.1"/>
    <property type="molecule type" value="Genomic_DNA"/>
</dbReference>
<gene>
    <name evidence="12" type="ORF">HPB48_026411</name>
</gene>
<dbReference type="EC" id="5.2.1.8" evidence="9"/>
<dbReference type="Gene3D" id="2.40.100.10">
    <property type="entry name" value="Cyclophilin-like"/>
    <property type="match status" value="1"/>
</dbReference>
<keyword evidence="7 9" id="KW-0539">Nucleus</keyword>
<feature type="region of interest" description="Disordered" evidence="10">
    <location>
        <begin position="218"/>
        <end position="376"/>
    </location>
</feature>
<dbReference type="InterPro" id="IPR002130">
    <property type="entry name" value="Cyclophilin-type_PPIase_dom"/>
</dbReference>
<keyword evidence="5 9" id="KW-0697">Rotamase</keyword>
<dbReference type="OMA" id="HIDEEPA"/>
<evidence type="ECO:0000256" key="5">
    <source>
        <dbReference type="ARBA" id="ARBA00023110"/>
    </source>
</evidence>
<dbReference type="GO" id="GO:0003755">
    <property type="term" value="F:peptidyl-prolyl cis-trans isomerase activity"/>
    <property type="evidence" value="ECO:0007669"/>
    <property type="project" value="UniProtKB-UniRule"/>
</dbReference>
<evidence type="ECO:0000256" key="8">
    <source>
        <dbReference type="PROSITE-ProRule" id="PRU00176"/>
    </source>
</evidence>
<dbReference type="SUPFAM" id="SSF50891">
    <property type="entry name" value="Cyclophilin-like"/>
    <property type="match status" value="1"/>
</dbReference>
<evidence type="ECO:0000256" key="4">
    <source>
        <dbReference type="ARBA" id="ARBA00022884"/>
    </source>
</evidence>
<dbReference type="Gene3D" id="3.30.70.330">
    <property type="match status" value="1"/>
</dbReference>
<dbReference type="CDD" id="cd12235">
    <property type="entry name" value="RRM_PPIL4"/>
    <property type="match status" value="1"/>
</dbReference>
<accession>A0A9J6HAP7</accession>
<feature type="compositionally biased region" description="Basic and acidic residues" evidence="10">
    <location>
        <begin position="265"/>
        <end position="331"/>
    </location>
</feature>
<dbReference type="GO" id="GO:0005634">
    <property type="term" value="C:nucleus"/>
    <property type="evidence" value="ECO:0007669"/>
    <property type="project" value="UniProtKB-SubCell"/>
</dbReference>
<comment type="similarity">
    <text evidence="9">Belongs to the cyclophilin-type PPIase family. PPIL4 subfamily.</text>
</comment>
<sequence length="376" mass="43812">MITLSENLDYLDGQHCVFGYVAEGLETVERLNTAVCDGEGRPYQDVRICHTVVLHDPFDDPPNLELPDASPEPTLEMLQSDRIGAHEVVDDMQGRSMEEVEEEIQNKEAKARATVLEMIGDLPDVDAAPPENVLFVCKLNPVTTDEDLEIIFSRFGPVKSCEVIRDKKTGDSLQYAFVEFEQREHCENAYFKMDNVLIDDRRIHVDFSQSVAKLRWKGKGRGVEHIDEEPASKKPRGPRYELKETARRDASGGQFDLVWSDDEEGDKKQKERDGRGHKSSRSDRDGRDRDSRRDRHGDGHRSSHRDDGRRSHRDEHREKDRERHHRDEDRDRHRRDEKREKDRDRDQDSKHGHSRDDQSSSSYHRSSQSRRTHRDR</sequence>
<proteinExistence type="inferred from homology"/>
<dbReference type="FunFam" id="3.30.70.330:FF:000287">
    <property type="entry name" value="Peptidyl-prolyl cis-trans isomerase"/>
    <property type="match status" value="1"/>
</dbReference>
<dbReference type="PROSITE" id="PS50102">
    <property type="entry name" value="RRM"/>
    <property type="match status" value="1"/>
</dbReference>
<dbReference type="AlphaFoldDB" id="A0A9J6HAP7"/>
<dbReference type="GO" id="GO:0003723">
    <property type="term" value="F:RNA binding"/>
    <property type="evidence" value="ECO:0007669"/>
    <property type="project" value="UniProtKB-UniRule"/>
</dbReference>